<organism evidence="1 2">
    <name type="scientific">Candidatus Moduliflexus flocculans</name>
    <dbReference type="NCBI Taxonomy" id="1499966"/>
    <lineage>
        <taxon>Bacteria</taxon>
        <taxon>Candidatus Moduliflexota</taxon>
        <taxon>Candidatus Moduliflexia</taxon>
        <taxon>Candidatus Moduliflexales</taxon>
        <taxon>Candidatus Moduliflexaceae</taxon>
    </lineage>
</organism>
<dbReference type="Proteomes" id="UP000030700">
    <property type="component" value="Unassembled WGS sequence"/>
</dbReference>
<keyword evidence="2" id="KW-1185">Reference proteome</keyword>
<protein>
    <submittedName>
        <fullName evidence="1">Uncharacterized protein</fullName>
    </submittedName>
</protein>
<name>A0A0S6VWB7_9BACT</name>
<dbReference type="AlphaFoldDB" id="A0A0S6VWB7"/>
<evidence type="ECO:0000313" key="1">
    <source>
        <dbReference type="EMBL" id="GAK50500.1"/>
    </source>
</evidence>
<dbReference type="EMBL" id="DF820456">
    <property type="protein sequence ID" value="GAK50500.1"/>
    <property type="molecule type" value="Genomic_DNA"/>
</dbReference>
<proteinExistence type="predicted"/>
<sequence length="100" mass="11853">MYKGEMLSNWLEYVIRQRFSELSEQEVRMMLHLTPQELIQIALKERVQQGMQKGKQIGLLAGEIRLAQRILKRQVTEFNELGRKTKKELQAIWRELAALN</sequence>
<dbReference type="HOGENOM" id="CLU_2300186_0_0_0"/>
<accession>A0A0S6VWB7</accession>
<reference evidence="1 2" key="1">
    <citation type="journal article" date="2015" name="PeerJ">
        <title>First genomic representation of candidate bacterial phylum KSB3 points to enhanced environmental sensing as a trigger of wastewater bulking.</title>
        <authorList>
            <person name="Sekiguchi Y."/>
            <person name="Ohashi A."/>
            <person name="Parks D.H."/>
            <person name="Yamauchi T."/>
            <person name="Tyson G.W."/>
            <person name="Hugenholtz P."/>
        </authorList>
    </citation>
    <scope>NUCLEOTIDE SEQUENCE [LARGE SCALE GENOMIC DNA]</scope>
</reference>
<gene>
    <name evidence="1" type="ORF">U14_01731</name>
</gene>
<evidence type="ECO:0000313" key="2">
    <source>
        <dbReference type="Proteomes" id="UP000030700"/>
    </source>
</evidence>